<accession>A0A3R9GKS3</accession>
<sequence length="123" mass="12684">MNPLSTVSVGSRGHERTITNVAAGRVTADSTDAINGSQLFATNSAINTLDQGAVKYDINVDGTVNYNSVTLGGDTYDNSTHTGGTTITNVADGVAPSDAVNFSQLTETNNNVTILGDTINNFA</sequence>
<protein>
    <submittedName>
        <fullName evidence="2">Cell wall protein</fullName>
    </submittedName>
</protein>
<evidence type="ECO:0000313" key="2">
    <source>
        <dbReference type="EMBL" id="RSE22556.1"/>
    </source>
</evidence>
<gene>
    <name evidence="2" type="ORF">EGT71_20400</name>
</gene>
<evidence type="ECO:0000313" key="3">
    <source>
        <dbReference type="Proteomes" id="UP000275331"/>
    </source>
</evidence>
<feature type="non-terminal residue" evidence="2">
    <location>
        <position position="123"/>
    </location>
</feature>
<name>A0A3R9GKS3_9ENTR</name>
<dbReference type="InterPro" id="IPR008635">
    <property type="entry name" value="Coiled_stalk_dom"/>
</dbReference>
<feature type="domain" description="Trimeric autotransporter adhesin YadA-like stalk" evidence="1">
    <location>
        <begin position="18"/>
        <end position="50"/>
    </location>
</feature>
<dbReference type="GO" id="GO:0019867">
    <property type="term" value="C:outer membrane"/>
    <property type="evidence" value="ECO:0007669"/>
    <property type="project" value="InterPro"/>
</dbReference>
<dbReference type="AlphaFoldDB" id="A0A3R9GKS3"/>
<reference evidence="2 3" key="1">
    <citation type="submission" date="2018-10" db="EMBL/GenBank/DDBJ databases">
        <title>Transmission dynamics of multidrug resistant bacteria on intensive care unit surfaces.</title>
        <authorList>
            <person name="D'Souza A.W."/>
            <person name="Potter R.F."/>
            <person name="Wallace M."/>
            <person name="Shupe A."/>
            <person name="Patel S."/>
            <person name="Sun S."/>
            <person name="Gul D."/>
            <person name="Kwon J.H."/>
            <person name="Andleeb S."/>
            <person name="Burnham C.-A.D."/>
            <person name="Dantas G."/>
        </authorList>
    </citation>
    <scope>NUCLEOTIDE SEQUENCE [LARGE SCALE GENOMIC DNA]</scope>
    <source>
        <strain evidence="2 3">AS_373</strain>
    </source>
</reference>
<comment type="caution">
    <text evidence="2">The sequence shown here is derived from an EMBL/GenBank/DDBJ whole genome shotgun (WGS) entry which is preliminary data.</text>
</comment>
<dbReference type="Gene3D" id="2.150.10.10">
    <property type="entry name" value="Serralysin-like metalloprotease, C-terminal"/>
    <property type="match status" value="2"/>
</dbReference>
<dbReference type="EMBL" id="RHXB01000017">
    <property type="protein sequence ID" value="RSE22556.1"/>
    <property type="molecule type" value="Genomic_DNA"/>
</dbReference>
<feature type="domain" description="Trimeric autotransporter adhesin YadA-like stalk" evidence="1">
    <location>
        <begin position="87"/>
        <end position="121"/>
    </location>
</feature>
<dbReference type="Proteomes" id="UP000275331">
    <property type="component" value="Unassembled WGS sequence"/>
</dbReference>
<dbReference type="Pfam" id="PF05662">
    <property type="entry name" value="YadA_stalk"/>
    <property type="match status" value="2"/>
</dbReference>
<evidence type="ECO:0000259" key="1">
    <source>
        <dbReference type="Pfam" id="PF05662"/>
    </source>
</evidence>
<organism evidence="2 3">
    <name type="scientific">Atlantibacter subterraneus</name>
    <dbReference type="NCBI Taxonomy" id="255519"/>
    <lineage>
        <taxon>Bacteria</taxon>
        <taxon>Pseudomonadati</taxon>
        <taxon>Pseudomonadota</taxon>
        <taxon>Gammaproteobacteria</taxon>
        <taxon>Enterobacterales</taxon>
        <taxon>Enterobacteriaceae</taxon>
        <taxon>Atlantibacter</taxon>
    </lineage>
</organism>
<dbReference type="InterPro" id="IPR011049">
    <property type="entry name" value="Serralysin-like_metalloprot_C"/>
</dbReference>
<dbReference type="SUPFAM" id="SSF101967">
    <property type="entry name" value="Adhesin YadA, collagen-binding domain"/>
    <property type="match status" value="2"/>
</dbReference>
<proteinExistence type="predicted"/>